<name>F5IU32_9BACT</name>
<dbReference type="Gene3D" id="3.30.70.1430">
    <property type="entry name" value="Multidrug efflux transporter AcrB pore domain"/>
    <property type="match status" value="1"/>
</dbReference>
<evidence type="ECO:0000256" key="1">
    <source>
        <dbReference type="SAM" id="Phobius"/>
    </source>
</evidence>
<dbReference type="Pfam" id="PF00873">
    <property type="entry name" value="ACR_tran"/>
    <property type="match status" value="1"/>
</dbReference>
<dbReference type="Gene3D" id="1.20.1640.10">
    <property type="entry name" value="Multidrug efflux transporter AcrB transmembrane domain"/>
    <property type="match status" value="1"/>
</dbReference>
<accession>F5IU32</accession>
<keyword evidence="1" id="KW-0812">Transmembrane</keyword>
<dbReference type="PANTHER" id="PTHR32063:SF18">
    <property type="entry name" value="CATION EFFLUX SYSTEM PROTEIN"/>
    <property type="match status" value="1"/>
</dbReference>
<evidence type="ECO:0000313" key="3">
    <source>
        <dbReference type="Proteomes" id="UP000004913"/>
    </source>
</evidence>
<dbReference type="AlphaFoldDB" id="F5IU32"/>
<reference evidence="2 3" key="1">
    <citation type="submission" date="2011-04" db="EMBL/GenBank/DDBJ databases">
        <title>The Genome Sequence of Dysgonomonas gadei ATCC BAA-286.</title>
        <authorList>
            <consortium name="The Broad Institute Genome Sequencing Platform"/>
            <person name="Earl A."/>
            <person name="Ward D."/>
            <person name="Feldgarden M."/>
            <person name="Gevers D."/>
            <person name="Pudlo N."/>
            <person name="Martens E."/>
            <person name="Allen-Vercoe E."/>
            <person name="Young S.K."/>
            <person name="Zeng Q."/>
            <person name="Gargeya S."/>
            <person name="Fitzgerald M."/>
            <person name="Haas B."/>
            <person name="Abouelleil A."/>
            <person name="Alvarado L."/>
            <person name="Arachchi H.M."/>
            <person name="Berlin A."/>
            <person name="Brown A."/>
            <person name="Chapman S.B."/>
            <person name="Chen Z."/>
            <person name="Dunbar C."/>
            <person name="Freedman E."/>
            <person name="Gearin G."/>
            <person name="Gellesch M."/>
            <person name="Goldberg J."/>
            <person name="Griggs A."/>
            <person name="Gujja S."/>
            <person name="Heiman D."/>
            <person name="Howarth C."/>
            <person name="Larson L."/>
            <person name="Lui A."/>
            <person name="MacDonald P.J.P."/>
            <person name="Mehta T."/>
            <person name="Montmayeur A."/>
            <person name="Murphy C."/>
            <person name="Neiman D."/>
            <person name="Pearson M."/>
            <person name="Priest M."/>
            <person name="Roberts A."/>
            <person name="Saif S."/>
            <person name="Shea T."/>
            <person name="Shenoy N."/>
            <person name="Sisk P."/>
            <person name="Stolte C."/>
            <person name="Sykes S."/>
            <person name="Yandava C."/>
            <person name="Wortman J."/>
            <person name="Nusbaum C."/>
            <person name="Birren B."/>
        </authorList>
    </citation>
    <scope>NUCLEOTIDE SEQUENCE [LARGE SCALE GENOMIC DNA]</scope>
    <source>
        <strain evidence="2 3">ATCC BAA-286</strain>
    </source>
</reference>
<gene>
    <name evidence="2" type="ORF">HMPREF9455_00599</name>
</gene>
<feature type="transmembrane region" description="Helical" evidence="1">
    <location>
        <begin position="330"/>
        <end position="351"/>
    </location>
</feature>
<dbReference type="InterPro" id="IPR001036">
    <property type="entry name" value="Acrflvin-R"/>
</dbReference>
<dbReference type="InterPro" id="IPR027463">
    <property type="entry name" value="AcrB_DN_DC_subdom"/>
</dbReference>
<dbReference type="STRING" id="742766.HMPREF9455_00599"/>
<organism evidence="2 3">
    <name type="scientific">Dysgonomonas gadei ATCC BAA-286</name>
    <dbReference type="NCBI Taxonomy" id="742766"/>
    <lineage>
        <taxon>Bacteria</taxon>
        <taxon>Pseudomonadati</taxon>
        <taxon>Bacteroidota</taxon>
        <taxon>Bacteroidia</taxon>
        <taxon>Bacteroidales</taxon>
        <taxon>Dysgonomonadaceae</taxon>
        <taxon>Dysgonomonas</taxon>
    </lineage>
</organism>
<dbReference type="eggNOG" id="COG0841">
    <property type="taxonomic scope" value="Bacteria"/>
</dbReference>
<dbReference type="Proteomes" id="UP000004913">
    <property type="component" value="Unassembled WGS sequence"/>
</dbReference>
<feature type="transmembrane region" description="Helical" evidence="1">
    <location>
        <begin position="278"/>
        <end position="295"/>
    </location>
</feature>
<dbReference type="Gene3D" id="3.30.2090.10">
    <property type="entry name" value="Multidrug efflux transporter AcrB TolC docking domain, DN and DC subdomains"/>
    <property type="match status" value="1"/>
</dbReference>
<dbReference type="GO" id="GO:0042910">
    <property type="term" value="F:xenobiotic transmembrane transporter activity"/>
    <property type="evidence" value="ECO:0007669"/>
    <property type="project" value="TreeGrafter"/>
</dbReference>
<sequence length="441" mass="49156">MDNILRKDGRVVSVTSFVGLSSPRFHDTYVPQFPSDNFAQFIVNTSDKKATKEILDEYSRKYSDYFPEAYIKFKQMDFSEARYPVEIRVSGEDILTIKQASETLMAEMKKMPELLLIRTNFEENLPGVSIRLNQNETNKLGIDKSIIAMSTALELGDGFPITNIWEKDYPVKVILKSERKQEESFSNIGNVNIPTMGGMSNIPLRQIASISPDWNEGQIVRRNGVRTLSILAEVERGYNEINITNKIKNKIDEIELPEGIKVSYGGMKEADGERLPQIVNGLLITVCLMLFILIFHFKKIALALLTLGSTMLCLLGTSIGMQIMGSDISVTSILGVVSLMGILLRNGIIMLDYAEVLRKEQGLTVEKSAIQAGSRRMRPIFLTSTAAAVGVIPMVIGGSPLWTPLGSVIFFGTLITMVFISTILPVAYSVIFKFKDKELNK</sequence>
<proteinExistence type="predicted"/>
<protein>
    <submittedName>
        <fullName evidence="2">Uncharacterized protein</fullName>
    </submittedName>
</protein>
<evidence type="ECO:0000313" key="2">
    <source>
        <dbReference type="EMBL" id="EGJ99165.1"/>
    </source>
</evidence>
<dbReference type="EMBL" id="ADLV01000008">
    <property type="protein sequence ID" value="EGJ99165.1"/>
    <property type="molecule type" value="Genomic_DNA"/>
</dbReference>
<feature type="transmembrane region" description="Helical" evidence="1">
    <location>
        <begin position="302"/>
        <end position="324"/>
    </location>
</feature>
<dbReference type="RefSeq" id="WP_006798106.1">
    <property type="nucleotide sequence ID" value="NZ_GL891979.1"/>
</dbReference>
<feature type="transmembrane region" description="Helical" evidence="1">
    <location>
        <begin position="380"/>
        <end position="402"/>
    </location>
</feature>
<dbReference type="SUPFAM" id="SSF82866">
    <property type="entry name" value="Multidrug efflux transporter AcrB transmembrane domain"/>
    <property type="match status" value="1"/>
</dbReference>
<dbReference type="HOGENOM" id="CLU_620708_0_0_10"/>
<keyword evidence="1" id="KW-0472">Membrane</keyword>
<dbReference type="PANTHER" id="PTHR32063">
    <property type="match status" value="1"/>
</dbReference>
<feature type="transmembrane region" description="Helical" evidence="1">
    <location>
        <begin position="408"/>
        <end position="431"/>
    </location>
</feature>
<keyword evidence="1" id="KW-1133">Transmembrane helix</keyword>
<dbReference type="GO" id="GO:0005886">
    <property type="term" value="C:plasma membrane"/>
    <property type="evidence" value="ECO:0007669"/>
    <property type="project" value="TreeGrafter"/>
</dbReference>
<keyword evidence="3" id="KW-1185">Reference proteome</keyword>
<dbReference type="Gene3D" id="3.30.70.1440">
    <property type="entry name" value="Multidrug efflux transporter AcrB pore domain"/>
    <property type="match status" value="1"/>
</dbReference>
<comment type="caution">
    <text evidence="2">The sequence shown here is derived from an EMBL/GenBank/DDBJ whole genome shotgun (WGS) entry which is preliminary data.</text>
</comment>